<sequence>QRMSDKGHTLVIPADAHRLIVSGKLDRRLFDVTELSRPENLRAQRDGLKLIVGYRGKQAATAKAEVRDAGSTEVRRSLTSLN</sequence>
<reference evidence="2" key="1">
    <citation type="submission" date="2020-01" db="EMBL/GenBank/DDBJ databases">
        <title>Insect and environment-associated Actinomycetes.</title>
        <authorList>
            <person name="Currrie C."/>
            <person name="Chevrette M."/>
            <person name="Carlson C."/>
            <person name="Stubbendieck R."/>
            <person name="Wendt-Pienkowski E."/>
        </authorList>
    </citation>
    <scope>NUCLEOTIDE SEQUENCE</scope>
    <source>
        <strain evidence="2">SID7499</strain>
    </source>
</reference>
<dbReference type="AlphaFoldDB" id="A0A6G3XBT4"/>
<feature type="non-terminal residue" evidence="2">
    <location>
        <position position="1"/>
    </location>
</feature>
<feature type="region of interest" description="Disordered" evidence="1">
    <location>
        <begin position="62"/>
        <end position="82"/>
    </location>
</feature>
<gene>
    <name evidence="2" type="ORF">G3M58_53550</name>
</gene>
<proteinExistence type="predicted"/>
<accession>A0A6G3XBT4</accession>
<dbReference type="EMBL" id="JAAGMN010005549">
    <property type="protein sequence ID" value="NEE15275.1"/>
    <property type="molecule type" value="Genomic_DNA"/>
</dbReference>
<organism evidence="2">
    <name type="scientific">Streptomyces sp. SID7499</name>
    <dbReference type="NCBI Taxonomy" id="2706086"/>
    <lineage>
        <taxon>Bacteria</taxon>
        <taxon>Bacillati</taxon>
        <taxon>Actinomycetota</taxon>
        <taxon>Actinomycetes</taxon>
        <taxon>Kitasatosporales</taxon>
        <taxon>Streptomycetaceae</taxon>
        <taxon>Streptomyces</taxon>
    </lineage>
</organism>
<feature type="compositionally biased region" description="Basic and acidic residues" evidence="1">
    <location>
        <begin position="64"/>
        <end position="76"/>
    </location>
</feature>
<evidence type="ECO:0000313" key="2">
    <source>
        <dbReference type="EMBL" id="NEE15275.1"/>
    </source>
</evidence>
<comment type="caution">
    <text evidence="2">The sequence shown here is derived from an EMBL/GenBank/DDBJ whole genome shotgun (WGS) entry which is preliminary data.</text>
</comment>
<evidence type="ECO:0000256" key="1">
    <source>
        <dbReference type="SAM" id="MobiDB-lite"/>
    </source>
</evidence>
<name>A0A6G3XBT4_9ACTN</name>
<protein>
    <submittedName>
        <fullName evidence="2">Uncharacterized protein</fullName>
    </submittedName>
</protein>
<feature type="non-terminal residue" evidence="2">
    <location>
        <position position="82"/>
    </location>
</feature>